<dbReference type="Proteomes" id="UP001596022">
    <property type="component" value="Unassembled WGS sequence"/>
</dbReference>
<evidence type="ECO:0008006" key="3">
    <source>
        <dbReference type="Google" id="ProtNLM"/>
    </source>
</evidence>
<comment type="caution">
    <text evidence="1">The sequence shown here is derived from an EMBL/GenBank/DDBJ whole genome shotgun (WGS) entry which is preliminary data.</text>
</comment>
<proteinExistence type="predicted"/>
<reference evidence="2" key="1">
    <citation type="journal article" date="2019" name="Int. J. Syst. Evol. Microbiol.">
        <title>The Global Catalogue of Microorganisms (GCM) 10K type strain sequencing project: providing services to taxonomists for standard genome sequencing and annotation.</title>
        <authorList>
            <consortium name="The Broad Institute Genomics Platform"/>
            <consortium name="The Broad Institute Genome Sequencing Center for Infectious Disease"/>
            <person name="Wu L."/>
            <person name="Ma J."/>
        </authorList>
    </citation>
    <scope>NUCLEOTIDE SEQUENCE [LARGE SCALE GENOMIC DNA]</scope>
    <source>
        <strain evidence="2">CGMCC 1.16306</strain>
    </source>
</reference>
<gene>
    <name evidence="1" type="ORF">ACFO4N_10455</name>
</gene>
<dbReference type="EMBL" id="JBHSFW010000005">
    <property type="protein sequence ID" value="MFC4619135.1"/>
    <property type="molecule type" value="Genomic_DNA"/>
</dbReference>
<evidence type="ECO:0000313" key="2">
    <source>
        <dbReference type="Proteomes" id="UP001596022"/>
    </source>
</evidence>
<dbReference type="RefSeq" id="WP_376846231.1">
    <property type="nucleotide sequence ID" value="NZ_JBHSFW010000005.1"/>
</dbReference>
<organism evidence="1 2">
    <name type="scientific">Camelliibacillus cellulosilyticus</name>
    <dbReference type="NCBI Taxonomy" id="2174486"/>
    <lineage>
        <taxon>Bacteria</taxon>
        <taxon>Bacillati</taxon>
        <taxon>Bacillota</taxon>
        <taxon>Bacilli</taxon>
        <taxon>Bacillales</taxon>
        <taxon>Sporolactobacillaceae</taxon>
        <taxon>Camelliibacillus</taxon>
    </lineage>
</organism>
<protein>
    <recommendedName>
        <fullName evidence="3">Spore germination protein GerPA/GerPF</fullName>
    </recommendedName>
</protein>
<accession>A0ABV9GR57</accession>
<keyword evidence="2" id="KW-1185">Reference proteome</keyword>
<name>A0ABV9GR57_9BACL</name>
<sequence>MSVNIAFIAINVNSVNRASAVSVGENNQPNYTAHGKNNLGIGNVFGLNFAANMINNILDNDFIDMPFTDNDGIPTGQNQTL</sequence>
<evidence type="ECO:0000313" key="1">
    <source>
        <dbReference type="EMBL" id="MFC4619135.1"/>
    </source>
</evidence>